<dbReference type="EMBL" id="JAHRIQ010024418">
    <property type="protein sequence ID" value="MEQ2229026.1"/>
    <property type="molecule type" value="Genomic_DNA"/>
</dbReference>
<dbReference type="InterPro" id="IPR001610">
    <property type="entry name" value="PAC"/>
</dbReference>
<organism evidence="6 7">
    <name type="scientific">Ilyodon furcidens</name>
    <name type="common">goldbreast splitfin</name>
    <dbReference type="NCBI Taxonomy" id="33524"/>
    <lineage>
        <taxon>Eukaryota</taxon>
        <taxon>Metazoa</taxon>
        <taxon>Chordata</taxon>
        <taxon>Craniata</taxon>
        <taxon>Vertebrata</taxon>
        <taxon>Euteleostomi</taxon>
        <taxon>Actinopterygii</taxon>
        <taxon>Neopterygii</taxon>
        <taxon>Teleostei</taxon>
        <taxon>Neoteleostei</taxon>
        <taxon>Acanthomorphata</taxon>
        <taxon>Ovalentaria</taxon>
        <taxon>Atherinomorphae</taxon>
        <taxon>Cyprinodontiformes</taxon>
        <taxon>Goodeidae</taxon>
        <taxon>Ilyodon</taxon>
    </lineage>
</organism>
<evidence type="ECO:0000256" key="3">
    <source>
        <dbReference type="ARBA" id="ARBA00023163"/>
    </source>
</evidence>
<dbReference type="PANTHER" id="PTHR23043">
    <property type="entry name" value="HYPOXIA-INDUCIBLE FACTOR 1 ALPHA"/>
    <property type="match status" value="1"/>
</dbReference>
<feature type="non-terminal residue" evidence="6">
    <location>
        <position position="1"/>
    </location>
</feature>
<evidence type="ECO:0000256" key="2">
    <source>
        <dbReference type="ARBA" id="ARBA00023125"/>
    </source>
</evidence>
<evidence type="ECO:0000256" key="4">
    <source>
        <dbReference type="ARBA" id="ARBA00023242"/>
    </source>
</evidence>
<keyword evidence="3" id="KW-0804">Transcription</keyword>
<evidence type="ECO:0000313" key="7">
    <source>
        <dbReference type="Proteomes" id="UP001482620"/>
    </source>
</evidence>
<keyword evidence="7" id="KW-1185">Reference proteome</keyword>
<evidence type="ECO:0000259" key="5">
    <source>
        <dbReference type="Pfam" id="PF08447"/>
    </source>
</evidence>
<gene>
    <name evidence="6" type="ORF">ILYODFUR_014671</name>
</gene>
<dbReference type="InterPro" id="IPR035965">
    <property type="entry name" value="PAS-like_dom_sf"/>
</dbReference>
<keyword evidence="4" id="KW-0539">Nucleus</keyword>
<name>A0ABV0TAC8_9TELE</name>
<dbReference type="Proteomes" id="UP001482620">
    <property type="component" value="Unassembled WGS sequence"/>
</dbReference>
<protein>
    <recommendedName>
        <fullName evidence="5">PAS fold-3 domain-containing protein</fullName>
    </recommendedName>
</protein>
<dbReference type="SMART" id="SM00086">
    <property type="entry name" value="PAC"/>
    <property type="match status" value="1"/>
</dbReference>
<evidence type="ECO:0000256" key="1">
    <source>
        <dbReference type="ARBA" id="ARBA00023015"/>
    </source>
</evidence>
<keyword evidence="1" id="KW-0805">Transcription regulation</keyword>
<dbReference type="InterPro" id="IPR013655">
    <property type="entry name" value="PAS_fold_3"/>
</dbReference>
<keyword evidence="2" id="KW-0238">DNA-binding</keyword>
<reference evidence="6 7" key="1">
    <citation type="submission" date="2021-06" db="EMBL/GenBank/DDBJ databases">
        <authorList>
            <person name="Palmer J.M."/>
        </authorList>
    </citation>
    <scope>NUCLEOTIDE SEQUENCE [LARGE SCALE GENOMIC DNA]</scope>
    <source>
        <strain evidence="7">if_2019</strain>
        <tissue evidence="6">Muscle</tissue>
    </source>
</reference>
<proteinExistence type="predicted"/>
<comment type="caution">
    <text evidence="6">The sequence shown here is derived from an EMBL/GenBank/DDBJ whole genome shotgun (WGS) entry which is preliminary data.</text>
</comment>
<feature type="domain" description="PAS fold-3" evidence="5">
    <location>
        <begin position="3"/>
        <end position="45"/>
    </location>
</feature>
<accession>A0ABV0TAC8</accession>
<dbReference type="Pfam" id="PF08447">
    <property type="entry name" value="PAS_3"/>
    <property type="match status" value="1"/>
</dbReference>
<sequence>LIKGQVTTKYYRMLAKHGGWVWVQSYATIVRNNRSSRPHCVVSVNYVLTNTECKELQLSEDQIQAAKPVSQFVLCQDNYKLRTKAVKQRAKHRSAPYTQEVTSLLQPALSKHYRLPQSVRSSQLPQQMIGSLDCKRPGGWNTENSTASNIHTELRRTADRRCLDDCFSGMNQPTIRSLKDEPNDRYRFLHRTRTGFFLHH</sequence>
<dbReference type="Gene3D" id="3.30.450.20">
    <property type="entry name" value="PAS domain"/>
    <property type="match status" value="1"/>
</dbReference>
<dbReference type="SUPFAM" id="SSF55785">
    <property type="entry name" value="PYP-like sensor domain (PAS domain)"/>
    <property type="match status" value="1"/>
</dbReference>
<dbReference type="PANTHER" id="PTHR23043:SF19">
    <property type="entry name" value="SINGLE-MINDED HOMOLOG 2"/>
    <property type="match status" value="1"/>
</dbReference>
<evidence type="ECO:0000313" key="6">
    <source>
        <dbReference type="EMBL" id="MEQ2229026.1"/>
    </source>
</evidence>